<evidence type="ECO:0000313" key="2">
    <source>
        <dbReference type="EMBL" id="PPQ26983.1"/>
    </source>
</evidence>
<dbReference type="EMBL" id="NHSJ01000129">
    <property type="protein sequence ID" value="PPQ26983.1"/>
    <property type="molecule type" value="Genomic_DNA"/>
</dbReference>
<dbReference type="InterPro" id="IPR015102">
    <property type="entry name" value="Tscrpt_reg_HTH_FeoC"/>
</dbReference>
<protein>
    <recommendedName>
        <fullName evidence="1">Transcriptional regulator HTH-type FeoC domain-containing protein</fullName>
    </recommendedName>
</protein>
<accession>A0A2S6MX91</accession>
<dbReference type="OrthoDB" id="467062at2"/>
<dbReference type="Proteomes" id="UP000239089">
    <property type="component" value="Unassembled WGS sequence"/>
</dbReference>
<dbReference type="AlphaFoldDB" id="A0A2S6MX91"/>
<name>A0A2S6MX91_9HYPH</name>
<keyword evidence="3" id="KW-1185">Reference proteome</keyword>
<dbReference type="RefSeq" id="WP_104510151.1">
    <property type="nucleotide sequence ID" value="NZ_JACIGC010000012.1"/>
</dbReference>
<reference evidence="2 3" key="1">
    <citation type="journal article" date="2018" name="Arch. Microbiol.">
        <title>New insights into the metabolic potential of the phototrophic purple bacterium Rhodopila globiformis DSM 161(T) from its draft genome sequence and evidence for a vanadium-dependent nitrogenase.</title>
        <authorList>
            <person name="Imhoff J.F."/>
            <person name="Rahn T."/>
            <person name="Kunzel S."/>
            <person name="Neulinger S.C."/>
        </authorList>
    </citation>
    <scope>NUCLEOTIDE SEQUENCE [LARGE SCALE GENOMIC DNA]</scope>
    <source>
        <strain evidence="2 3">DSM 16996</strain>
    </source>
</reference>
<organism evidence="2 3">
    <name type="scientific">Rhodoblastus sphagnicola</name>
    <dbReference type="NCBI Taxonomy" id="333368"/>
    <lineage>
        <taxon>Bacteria</taxon>
        <taxon>Pseudomonadati</taxon>
        <taxon>Pseudomonadota</taxon>
        <taxon>Alphaproteobacteria</taxon>
        <taxon>Hyphomicrobiales</taxon>
        <taxon>Rhodoblastaceae</taxon>
        <taxon>Rhodoblastus</taxon>
    </lineage>
</organism>
<dbReference type="InterPro" id="IPR036388">
    <property type="entry name" value="WH-like_DNA-bd_sf"/>
</dbReference>
<comment type="caution">
    <text evidence="2">The sequence shown here is derived from an EMBL/GenBank/DDBJ whole genome shotgun (WGS) entry which is preliminary data.</text>
</comment>
<dbReference type="InterPro" id="IPR036390">
    <property type="entry name" value="WH_DNA-bd_sf"/>
</dbReference>
<feature type="domain" description="Transcriptional regulator HTH-type FeoC" evidence="1">
    <location>
        <begin position="4"/>
        <end position="70"/>
    </location>
</feature>
<sequence length="74" mass="8210">MTMTLTDAKAYLMDKRRATLCDIATHFDSSPDAARHVMQHWVAKGRAKLLRGAPCKAGCACASRPDDVYEWVTP</sequence>
<evidence type="ECO:0000313" key="3">
    <source>
        <dbReference type="Proteomes" id="UP000239089"/>
    </source>
</evidence>
<evidence type="ECO:0000259" key="1">
    <source>
        <dbReference type="Pfam" id="PF09012"/>
    </source>
</evidence>
<dbReference type="Pfam" id="PF09012">
    <property type="entry name" value="FeoC"/>
    <property type="match status" value="1"/>
</dbReference>
<dbReference type="Gene3D" id="1.10.10.10">
    <property type="entry name" value="Winged helix-like DNA-binding domain superfamily/Winged helix DNA-binding domain"/>
    <property type="match status" value="1"/>
</dbReference>
<dbReference type="SUPFAM" id="SSF46785">
    <property type="entry name" value="Winged helix' DNA-binding domain"/>
    <property type="match status" value="1"/>
</dbReference>
<proteinExistence type="predicted"/>
<gene>
    <name evidence="2" type="ORF">CCR94_21425</name>
</gene>